<keyword evidence="6" id="KW-1185">Reference proteome</keyword>
<dbReference type="OrthoDB" id="9781069at2"/>
<reference evidence="4 6" key="3">
    <citation type="submission" date="2012-07" db="EMBL/GenBank/DDBJ databases">
        <authorList>
            <person name="Durkin A.S."/>
            <person name="McCorrison J."/>
            <person name="Torralba M."/>
            <person name="Gillis M."/>
            <person name="Methe B."/>
            <person name="Sutton G."/>
            <person name="Nelson K.E."/>
        </authorList>
    </citation>
    <scope>NUCLEOTIDE SEQUENCE [LARGE SCALE GENOMIC DNA]</scope>
    <source>
        <strain evidence="4 6">OBRC8</strain>
    </source>
</reference>
<dbReference type="EMBL" id="AFZG01000048">
    <property type="protein sequence ID" value="EHL18244.1"/>
    <property type="molecule type" value="Genomic_DNA"/>
</dbReference>
<evidence type="ECO:0000313" key="5">
    <source>
        <dbReference type="Proteomes" id="UP000003379"/>
    </source>
</evidence>
<feature type="transmembrane region" description="Helical" evidence="1">
    <location>
        <begin position="18"/>
        <end position="37"/>
    </location>
</feature>
<keyword evidence="1" id="KW-0812">Transmembrane</keyword>
<protein>
    <submittedName>
        <fullName evidence="4">Protein TraX</fullName>
    </submittedName>
</protein>
<dbReference type="Proteomes" id="UP000017818">
    <property type="component" value="Unassembled WGS sequence"/>
</dbReference>
<feature type="transmembrane region" description="Helical" evidence="1">
    <location>
        <begin position="167"/>
        <end position="190"/>
    </location>
</feature>
<accession>J5WQ85</accession>
<accession>G9XEN7</accession>
<feature type="transmembrane region" description="Helical" evidence="1">
    <location>
        <begin position="100"/>
        <end position="118"/>
    </location>
</feature>
<dbReference type="HOGENOM" id="CLU_074054_0_0_9"/>
<keyword evidence="1" id="KW-0472">Membrane</keyword>
<reference evidence="3 5" key="1">
    <citation type="submission" date="2011-08" db="EMBL/GenBank/DDBJ databases">
        <title>The Genome Sequence of Eubacteriaceae bacterium CM5.</title>
        <authorList>
            <consortium name="The Broad Institute Genome Sequencing Platform"/>
            <person name="Earl A."/>
            <person name="Ward D."/>
            <person name="Feldgarden M."/>
            <person name="Gevers D."/>
            <person name="Sizova M."/>
            <person name="Hazen A."/>
            <person name="Epstein S."/>
            <person name="Young S.K."/>
            <person name="Zeng Q."/>
            <person name="Gargeya S."/>
            <person name="Fitzgerald M."/>
            <person name="Haas B."/>
            <person name="Abouelleil A."/>
            <person name="Alvarado L."/>
            <person name="Arachchi H.M."/>
            <person name="Berlin A."/>
            <person name="Brown A."/>
            <person name="Chapman S.B."/>
            <person name="Chen Z."/>
            <person name="Dunbar C."/>
            <person name="Freedman E."/>
            <person name="Gearin G."/>
            <person name="Gellesch M."/>
            <person name="Goldberg J."/>
            <person name="Griggs A."/>
            <person name="Gujja S."/>
            <person name="Heiman D."/>
            <person name="Howarth C."/>
            <person name="Larson L."/>
            <person name="Lui A."/>
            <person name="MacDonald P.J.P."/>
            <person name="Montmayeur A."/>
            <person name="Murphy C."/>
            <person name="Neiman D."/>
            <person name="Pearson M."/>
            <person name="Priest M."/>
            <person name="Roberts A."/>
            <person name="Saif S."/>
            <person name="Shea T."/>
            <person name="Shenoy N."/>
            <person name="Sisk P."/>
            <person name="Stolte C."/>
            <person name="Sykes S."/>
            <person name="Wortman J."/>
            <person name="Nusbaum C."/>
            <person name="Birren B."/>
        </authorList>
    </citation>
    <scope>NUCLEOTIDE SEQUENCE [LARGE SCALE GENOMIC DNA]</scope>
    <source>
        <strain evidence="3 5">CM5</strain>
    </source>
</reference>
<organism evidence="3 5">
    <name type="scientific">Peptoanaerobacter stomatis</name>
    <dbReference type="NCBI Taxonomy" id="796937"/>
    <lineage>
        <taxon>Bacteria</taxon>
        <taxon>Bacillati</taxon>
        <taxon>Bacillota</taxon>
        <taxon>Clostridia</taxon>
        <taxon>Peptostreptococcales</taxon>
        <taxon>Filifactoraceae</taxon>
        <taxon>Peptoanaerobacter</taxon>
    </lineage>
</organism>
<accession>V9HR57</accession>
<dbReference type="EMBL" id="ALNK01000015">
    <property type="protein sequence ID" value="EJU23597.1"/>
    <property type="molecule type" value="Genomic_DNA"/>
</dbReference>
<feature type="transmembrane region" description="Helical" evidence="1">
    <location>
        <begin position="130"/>
        <end position="155"/>
    </location>
</feature>
<dbReference type="AlphaFoldDB" id="G9XEN7"/>
<evidence type="ECO:0000313" key="4">
    <source>
        <dbReference type="EMBL" id="EJU23597.1"/>
    </source>
</evidence>
<evidence type="ECO:0000313" key="6">
    <source>
        <dbReference type="Proteomes" id="UP000005244"/>
    </source>
</evidence>
<evidence type="ECO:0000313" key="2">
    <source>
        <dbReference type="EMBL" id="EHL17604.1"/>
    </source>
</evidence>
<name>G9XEN7_9FIRM</name>
<dbReference type="Pfam" id="PF05857">
    <property type="entry name" value="TraX"/>
    <property type="match status" value="1"/>
</dbReference>
<gene>
    <name evidence="4" type="ORF">HMPREF1143_2200</name>
    <name evidence="3" type="ORF">HMPREF9628_02107</name>
    <name evidence="2" type="ORF">HMPREF9630_01616</name>
</gene>
<proteinExistence type="predicted"/>
<dbReference type="RefSeq" id="WP_009527470.1">
    <property type="nucleotide sequence ID" value="NZ_ALNK01000015.1"/>
</dbReference>
<dbReference type="Proteomes" id="UP000005244">
    <property type="component" value="Unassembled WGS sequence"/>
</dbReference>
<feature type="transmembrane region" description="Helical" evidence="1">
    <location>
        <begin position="202"/>
        <end position="218"/>
    </location>
</feature>
<evidence type="ECO:0000313" key="7">
    <source>
        <dbReference type="Proteomes" id="UP000017818"/>
    </source>
</evidence>
<dbReference type="Proteomes" id="UP000003379">
    <property type="component" value="Unassembled WGS sequence"/>
</dbReference>
<evidence type="ECO:0000256" key="1">
    <source>
        <dbReference type="SAM" id="Phobius"/>
    </source>
</evidence>
<dbReference type="EMBL" id="AFZF02000008">
    <property type="protein sequence ID" value="EHL17604.1"/>
    <property type="molecule type" value="Genomic_DNA"/>
</dbReference>
<sequence length="253" mass="29725">MGVGEVKKIFKEGLSVNALKYIAITAMLIDHIDIAFIPEDMTVYLVFDIIGRITGPIMFFCAVEGYHHTKSLKKYIFRLFIFAIISYIPFMYAWRDTFNILRLNIIFNILLGVLAVHTRRTVKNVFLKAIIIYLLMIISIPADYGELCIIIMLVFDFYYGNLKNQLAGYFLVIVLNLGLLDFFAGPFWNLVYDGNFKFYNDYYWIGYLLPFMLLLFYNGKHGSSDKFSKWIFYIFYPLHLCVIWIVRVFILNI</sequence>
<reference evidence="2 7" key="2">
    <citation type="submission" date="2012-05" db="EMBL/GenBank/DDBJ databases">
        <title>The Genome Sequence of Eubacteriaceae bacterium CM2.</title>
        <authorList>
            <consortium name="The Broad Institute Genome Sequencing Platform"/>
            <person name="Earl A."/>
            <person name="Ward D."/>
            <person name="Feldgarden M."/>
            <person name="Gevers D."/>
            <person name="Sizova M."/>
            <person name="Hazen A."/>
            <person name="Epstein S."/>
            <person name="Walker B."/>
            <person name="Young S.K."/>
            <person name="Zeng Q."/>
            <person name="Gargeya S."/>
            <person name="Fitzgerald M."/>
            <person name="Haas B."/>
            <person name="Abouelleil A."/>
            <person name="Alvarado L."/>
            <person name="Arachchi H.M."/>
            <person name="Berlin A."/>
            <person name="Chapman S.B."/>
            <person name="Goldberg J."/>
            <person name="Griggs A."/>
            <person name="Gujja S."/>
            <person name="Hansen M."/>
            <person name="Howarth C."/>
            <person name="Imamovic A."/>
            <person name="Larimer J."/>
            <person name="McCowen C."/>
            <person name="Montmayeur A."/>
            <person name="Murphy C."/>
            <person name="Neiman D."/>
            <person name="Pearson M."/>
            <person name="Priest M."/>
            <person name="Roberts A."/>
            <person name="Saif S."/>
            <person name="Shea T."/>
            <person name="Sisk P."/>
            <person name="Sykes S."/>
            <person name="Wortman J."/>
            <person name="Nusbaum C."/>
            <person name="Birren B."/>
        </authorList>
    </citation>
    <scope>NUCLEOTIDE SEQUENCE [LARGE SCALE GENOMIC DNA]</scope>
    <source>
        <strain evidence="2 7">CM2</strain>
    </source>
</reference>
<feature type="transmembrane region" description="Helical" evidence="1">
    <location>
        <begin position="43"/>
        <end position="63"/>
    </location>
</feature>
<evidence type="ECO:0000313" key="3">
    <source>
        <dbReference type="EMBL" id="EHL18244.1"/>
    </source>
</evidence>
<comment type="caution">
    <text evidence="3">The sequence shown here is derived from an EMBL/GenBank/DDBJ whole genome shotgun (WGS) entry which is preliminary data.</text>
</comment>
<feature type="transmembrane region" description="Helical" evidence="1">
    <location>
        <begin position="75"/>
        <end position="94"/>
    </location>
</feature>
<keyword evidence="1" id="KW-1133">Transmembrane helix</keyword>
<feature type="transmembrane region" description="Helical" evidence="1">
    <location>
        <begin position="230"/>
        <end position="250"/>
    </location>
</feature>
<dbReference type="InterPro" id="IPR008875">
    <property type="entry name" value="TraX"/>
</dbReference>